<name>A0A5J5GA29_9BACL</name>
<keyword evidence="1" id="KW-1133">Transmembrane helix</keyword>
<dbReference type="Pfam" id="PF04307">
    <property type="entry name" value="YdjM"/>
    <property type="match status" value="1"/>
</dbReference>
<sequence>MMGRSHLVIGTGVTLSLMELAGYRITIPAIAVAAVSSVLPDIDEPNSMLVRGALPPWLIRVLQLVLLAAGIGLYWQGGLEWPWNLTLSLLVASVAFLPGRRLRQLAMLLAALGLMAFAERFDPWNYVIGGVLILATLVPHRGLTHTFYATGAWALLLYAAGGGLVAGHGLPELRLGADPRHLWVAGGLSYLLHLLADAMTQRGITPLPPLPLKLRLKLMSTGTKQGSAVEKVCVLLTAALAMYAFVLPR</sequence>
<dbReference type="InterPro" id="IPR007404">
    <property type="entry name" value="YdjM-like"/>
</dbReference>
<dbReference type="EMBL" id="VYKK01000012">
    <property type="protein sequence ID" value="KAA9004957.1"/>
    <property type="molecule type" value="Genomic_DNA"/>
</dbReference>
<keyword evidence="2" id="KW-0378">Hydrolase</keyword>
<keyword evidence="1" id="KW-0812">Transmembrane</keyword>
<evidence type="ECO:0000313" key="2">
    <source>
        <dbReference type="EMBL" id="KAA9004957.1"/>
    </source>
</evidence>
<comment type="caution">
    <text evidence="2">The sequence shown here is derived from an EMBL/GenBank/DDBJ whole genome shotgun (WGS) entry which is preliminary data.</text>
</comment>
<accession>A0A5J5GA29</accession>
<keyword evidence="1" id="KW-0472">Membrane</keyword>
<organism evidence="2 3">
    <name type="scientific">Paenibacillus spiritus</name>
    <dbReference type="NCBI Taxonomy" id="2496557"/>
    <lineage>
        <taxon>Bacteria</taxon>
        <taxon>Bacillati</taxon>
        <taxon>Bacillota</taxon>
        <taxon>Bacilli</taxon>
        <taxon>Bacillales</taxon>
        <taxon>Paenibacillaceae</taxon>
        <taxon>Paenibacillus</taxon>
    </lineage>
</organism>
<feature type="transmembrane region" description="Helical" evidence="1">
    <location>
        <begin position="147"/>
        <end position="170"/>
    </location>
</feature>
<dbReference type="RefSeq" id="WP_150458109.1">
    <property type="nucleotide sequence ID" value="NZ_VYKK01000012.1"/>
</dbReference>
<feature type="transmembrane region" description="Helical" evidence="1">
    <location>
        <begin position="20"/>
        <end position="42"/>
    </location>
</feature>
<dbReference type="GO" id="GO:0016787">
    <property type="term" value="F:hydrolase activity"/>
    <property type="evidence" value="ECO:0007669"/>
    <property type="project" value="UniProtKB-KW"/>
</dbReference>
<keyword evidence="3" id="KW-1185">Reference proteome</keyword>
<gene>
    <name evidence="2" type="ORF">F4V43_10065</name>
</gene>
<dbReference type="OrthoDB" id="2706144at2"/>
<proteinExistence type="predicted"/>
<feature type="transmembrane region" description="Helical" evidence="1">
    <location>
        <begin position="124"/>
        <end position="140"/>
    </location>
</feature>
<reference evidence="2 3" key="1">
    <citation type="submission" date="2019-09" db="EMBL/GenBank/DDBJ databases">
        <title>Bacillus ochoae sp. nov., Paenibacillus whitsoniae sp. nov., Paenibacillus spiritus sp. nov. Isolated from the Mars Exploration Rover during spacecraft assembly.</title>
        <authorList>
            <person name="Seuylemezian A."/>
            <person name="Vaishampayan P."/>
        </authorList>
    </citation>
    <scope>NUCLEOTIDE SEQUENCE [LARGE SCALE GENOMIC DNA]</scope>
    <source>
        <strain evidence="2 3">MER_111</strain>
    </source>
</reference>
<dbReference type="AlphaFoldDB" id="A0A5J5GA29"/>
<feature type="transmembrane region" description="Helical" evidence="1">
    <location>
        <begin position="228"/>
        <end position="246"/>
    </location>
</feature>
<evidence type="ECO:0000256" key="1">
    <source>
        <dbReference type="SAM" id="Phobius"/>
    </source>
</evidence>
<dbReference type="Proteomes" id="UP000367750">
    <property type="component" value="Unassembled WGS sequence"/>
</dbReference>
<evidence type="ECO:0000313" key="3">
    <source>
        <dbReference type="Proteomes" id="UP000367750"/>
    </source>
</evidence>
<feature type="transmembrane region" description="Helical" evidence="1">
    <location>
        <begin position="54"/>
        <end position="75"/>
    </location>
</feature>
<protein>
    <submittedName>
        <fullName evidence="2">Metal-dependent hydrolase</fullName>
    </submittedName>
</protein>
<feature type="transmembrane region" description="Helical" evidence="1">
    <location>
        <begin position="182"/>
        <end position="200"/>
    </location>
</feature>